<dbReference type="AlphaFoldDB" id="A0A841RGQ7"/>
<dbReference type="RefSeq" id="WP_184748200.1">
    <property type="nucleotide sequence ID" value="NZ_JACHGJ010000008.1"/>
</dbReference>
<name>A0A841RGQ7_9SPIO</name>
<dbReference type="PROSITE" id="PS51257">
    <property type="entry name" value="PROKAR_LIPOPROTEIN"/>
    <property type="match status" value="1"/>
</dbReference>
<dbReference type="Proteomes" id="UP000587760">
    <property type="component" value="Unassembled WGS sequence"/>
</dbReference>
<dbReference type="PROSITE" id="PS50005">
    <property type="entry name" value="TPR"/>
    <property type="match status" value="1"/>
</dbReference>
<evidence type="ECO:0000256" key="1">
    <source>
        <dbReference type="PROSITE-ProRule" id="PRU00339"/>
    </source>
</evidence>
<dbReference type="Gene3D" id="1.25.40.10">
    <property type="entry name" value="Tetratricopeptide repeat domain"/>
    <property type="match status" value="1"/>
</dbReference>
<comment type="caution">
    <text evidence="2">The sequence shown here is derived from an EMBL/GenBank/DDBJ whole genome shotgun (WGS) entry which is preliminary data.</text>
</comment>
<dbReference type="SMART" id="SM00028">
    <property type="entry name" value="TPR"/>
    <property type="match status" value="3"/>
</dbReference>
<keyword evidence="1" id="KW-0802">TPR repeat</keyword>
<dbReference type="InterPro" id="IPR019734">
    <property type="entry name" value="TPR_rpt"/>
</dbReference>
<accession>A0A841RGQ7</accession>
<organism evidence="2 3">
    <name type="scientific">Spirochaeta isovalerica</name>
    <dbReference type="NCBI Taxonomy" id="150"/>
    <lineage>
        <taxon>Bacteria</taxon>
        <taxon>Pseudomonadati</taxon>
        <taxon>Spirochaetota</taxon>
        <taxon>Spirochaetia</taxon>
        <taxon>Spirochaetales</taxon>
        <taxon>Spirochaetaceae</taxon>
        <taxon>Spirochaeta</taxon>
    </lineage>
</organism>
<proteinExistence type="predicted"/>
<gene>
    <name evidence="2" type="ORF">HNR50_003650</name>
</gene>
<reference evidence="2 3" key="1">
    <citation type="submission" date="2020-08" db="EMBL/GenBank/DDBJ databases">
        <title>Genomic Encyclopedia of Type Strains, Phase IV (KMG-IV): sequencing the most valuable type-strain genomes for metagenomic binning, comparative biology and taxonomic classification.</title>
        <authorList>
            <person name="Goeker M."/>
        </authorList>
    </citation>
    <scope>NUCLEOTIDE SEQUENCE [LARGE SCALE GENOMIC DNA]</scope>
    <source>
        <strain evidence="2 3">DSM 2461</strain>
    </source>
</reference>
<evidence type="ECO:0000313" key="3">
    <source>
        <dbReference type="Proteomes" id="UP000587760"/>
    </source>
</evidence>
<dbReference type="InterPro" id="IPR011990">
    <property type="entry name" value="TPR-like_helical_dom_sf"/>
</dbReference>
<dbReference type="EMBL" id="JACHGJ010000008">
    <property type="protein sequence ID" value="MBB6481969.1"/>
    <property type="molecule type" value="Genomic_DNA"/>
</dbReference>
<feature type="repeat" description="TPR" evidence="1">
    <location>
        <begin position="84"/>
        <end position="117"/>
    </location>
</feature>
<keyword evidence="3" id="KW-1185">Reference proteome</keyword>
<protein>
    <submittedName>
        <fullName evidence="2">Tetratricopeptide (TPR) repeat protein</fullName>
    </submittedName>
</protein>
<evidence type="ECO:0000313" key="2">
    <source>
        <dbReference type="EMBL" id="MBB6481969.1"/>
    </source>
</evidence>
<sequence>MMKGRKVKRTMTGSLMLLLTLILIMFSSCNQTDTDLLQRMAAMENGADPETVLEGDENYAKLKKDIAVFRKILDEKVDAAEKLGTYYKLIGLKYVDYGMYGLGLEAFQEALAIYPENPNVLYYAGLCSARLYKTEGSVVKSGQYLDQAVRYYEASLAVNNRFSSPMYGLAVLYVYELNMPELAIPLLEMYNTIQKSSIDGRFLLAAAHYAAGDEDEAVDLYNDIIDKTDDPILQEAARNNRNEILRGGSNE</sequence>
<dbReference type="SUPFAM" id="SSF48452">
    <property type="entry name" value="TPR-like"/>
    <property type="match status" value="1"/>
</dbReference>